<organism evidence="6">
    <name type="scientific">Hymenolepis diminuta</name>
    <name type="common">Rat tapeworm</name>
    <dbReference type="NCBI Taxonomy" id="6216"/>
    <lineage>
        <taxon>Eukaryota</taxon>
        <taxon>Metazoa</taxon>
        <taxon>Spiralia</taxon>
        <taxon>Lophotrochozoa</taxon>
        <taxon>Platyhelminthes</taxon>
        <taxon>Cestoda</taxon>
        <taxon>Eucestoda</taxon>
        <taxon>Cyclophyllidea</taxon>
        <taxon>Hymenolepididae</taxon>
        <taxon>Hymenolepis</taxon>
    </lineage>
</organism>
<evidence type="ECO:0000256" key="1">
    <source>
        <dbReference type="SAM" id="MobiDB-lite"/>
    </source>
</evidence>
<evidence type="ECO:0000313" key="2">
    <source>
        <dbReference type="EMBL" id="VDL57929.1"/>
    </source>
</evidence>
<sequence>MAPSFKTEAQCLEAPMNRKTLKHVAKNVEHDIGESPFFKVVVKKSKIHMKPSEKGVKKLKTVNLKKVGEMHVVERADMVTLAIQHKKKNPVCLAVKFRDTATRKEFQDLAKRKNPQIKLSTRNYDLDGETELQTEKEMSREYKNASNKGEDTIKGQNHPPRQQSREPSRSPSQRLLLSKPDYSPRGGGQRPSSRHRTGSICSHCHQVIIDGLKSNDVEHDLYSEFSDHSMSTTKLTGSHVYYIGPNGSTVRVYRPRNKNSSFSNRERSRPDVDYDNFYENTSINSNITERENVAGRKEIGTITHTIPRPSRRRQILKRTPLRTASRERNSRNSNRIQKSSTNKGSVIYLIWDSSGEEDSDYEENEKIEVCTESSSNYSDSLYSSASEYSDKSKSVQMLLRALHTPANVRFR</sequence>
<dbReference type="Proteomes" id="UP000274504">
    <property type="component" value="Unassembled WGS sequence"/>
</dbReference>
<feature type="region of interest" description="Disordered" evidence="1">
    <location>
        <begin position="120"/>
        <end position="199"/>
    </location>
</feature>
<feature type="compositionally biased region" description="Low complexity" evidence="1">
    <location>
        <begin position="169"/>
        <end position="178"/>
    </location>
</feature>
<evidence type="ECO:0000313" key="5">
    <source>
        <dbReference type="Proteomes" id="UP000321570"/>
    </source>
</evidence>
<accession>A0A0R3SKZ8</accession>
<dbReference type="WBParaSite" id="HDID_0000561301-mRNA-1">
    <property type="protein sequence ID" value="HDID_0000561301-mRNA-1"/>
    <property type="gene ID" value="HDID_0000561301"/>
</dbReference>
<keyword evidence="5" id="KW-1185">Reference proteome</keyword>
<dbReference type="EMBL" id="CABIJS010000088">
    <property type="protein sequence ID" value="VUZ42322.1"/>
    <property type="molecule type" value="Genomic_DNA"/>
</dbReference>
<evidence type="ECO:0000313" key="3">
    <source>
        <dbReference type="EMBL" id="VUZ42322.1"/>
    </source>
</evidence>
<feature type="compositionally biased region" description="Basic residues" evidence="1">
    <location>
        <begin position="309"/>
        <end position="320"/>
    </location>
</feature>
<name>A0A0R3SKZ8_HYMDI</name>
<reference evidence="3 5" key="3">
    <citation type="submission" date="2019-07" db="EMBL/GenBank/DDBJ databases">
        <authorList>
            <person name="Jastrzebski P J."/>
            <person name="Paukszto L."/>
            <person name="Jastrzebski P J."/>
        </authorList>
    </citation>
    <scope>NUCLEOTIDE SEQUENCE [LARGE SCALE GENOMIC DNA]</scope>
    <source>
        <strain evidence="3 5">WMS-il1</strain>
    </source>
</reference>
<reference evidence="2 4" key="2">
    <citation type="submission" date="2018-11" db="EMBL/GenBank/DDBJ databases">
        <authorList>
            <consortium name="Pathogen Informatics"/>
        </authorList>
    </citation>
    <scope>NUCLEOTIDE SEQUENCE [LARGE SCALE GENOMIC DNA]</scope>
</reference>
<dbReference type="Proteomes" id="UP000321570">
    <property type="component" value="Unassembled WGS sequence"/>
</dbReference>
<feature type="compositionally biased region" description="Basic and acidic residues" evidence="1">
    <location>
        <begin position="133"/>
        <end position="153"/>
    </location>
</feature>
<evidence type="ECO:0000313" key="6">
    <source>
        <dbReference type="WBParaSite" id="HDID_0000561301-mRNA-1"/>
    </source>
</evidence>
<dbReference type="AlphaFoldDB" id="A0A0R3SKZ8"/>
<feature type="region of interest" description="Disordered" evidence="1">
    <location>
        <begin position="307"/>
        <end position="340"/>
    </location>
</feature>
<reference evidence="6" key="1">
    <citation type="submission" date="2017-02" db="UniProtKB">
        <authorList>
            <consortium name="WormBaseParasite"/>
        </authorList>
    </citation>
    <scope>IDENTIFICATION</scope>
</reference>
<dbReference type="OrthoDB" id="6264129at2759"/>
<feature type="region of interest" description="Disordered" evidence="1">
    <location>
        <begin position="359"/>
        <end position="379"/>
    </location>
</feature>
<protein>
    <submittedName>
        <fullName evidence="6">DUF5734 domain-containing protein</fullName>
    </submittedName>
</protein>
<proteinExistence type="predicted"/>
<gene>
    <name evidence="2" type="ORF">HDID_LOCUS5611</name>
    <name evidence="3" type="ORF">WMSIL1_LOCUS2950</name>
</gene>
<evidence type="ECO:0000313" key="4">
    <source>
        <dbReference type="Proteomes" id="UP000274504"/>
    </source>
</evidence>
<dbReference type="EMBL" id="UYSG01003071">
    <property type="protein sequence ID" value="VDL57929.1"/>
    <property type="molecule type" value="Genomic_DNA"/>
</dbReference>